<dbReference type="Gene3D" id="1.10.4080.10">
    <property type="entry name" value="ADP-ribosylation/Crystallin J1"/>
    <property type="match status" value="1"/>
</dbReference>
<keyword evidence="2 3" id="KW-0378">Hydrolase</keyword>
<dbReference type="InterPro" id="IPR050792">
    <property type="entry name" value="ADP-ribosylglycohydrolase"/>
</dbReference>
<dbReference type="PANTHER" id="PTHR16222:SF26">
    <property type="entry name" value="ADP-RIBOSYLHYDROLASE ARH1"/>
    <property type="match status" value="1"/>
</dbReference>
<name>A0A481YZL0_9VIRU</name>
<proteinExistence type="inferred from homology"/>
<comment type="similarity">
    <text evidence="1">Belongs to the ADP-ribosylglycohydrolase family.</text>
</comment>
<dbReference type="SUPFAM" id="SSF101478">
    <property type="entry name" value="ADP-ribosylglycohydrolase"/>
    <property type="match status" value="1"/>
</dbReference>
<dbReference type="Pfam" id="PF03747">
    <property type="entry name" value="ADP_ribosyl_GH"/>
    <property type="match status" value="1"/>
</dbReference>
<evidence type="ECO:0000313" key="3">
    <source>
        <dbReference type="EMBL" id="QBK88351.1"/>
    </source>
</evidence>
<dbReference type="EMBL" id="MK500388">
    <property type="protein sequence ID" value="QBK88351.1"/>
    <property type="molecule type" value="Genomic_DNA"/>
</dbReference>
<dbReference type="PANTHER" id="PTHR16222">
    <property type="entry name" value="ADP-RIBOSYLGLYCOHYDROLASE"/>
    <property type="match status" value="1"/>
</dbReference>
<reference evidence="3" key="1">
    <citation type="journal article" date="2019" name="MBio">
        <title>Virus Genomes from Deep Sea Sediments Expand the Ocean Megavirome and Support Independent Origins of Viral Gigantism.</title>
        <authorList>
            <person name="Backstrom D."/>
            <person name="Yutin N."/>
            <person name="Jorgensen S.L."/>
            <person name="Dharamshi J."/>
            <person name="Homa F."/>
            <person name="Zaremba-Niedwiedzka K."/>
            <person name="Spang A."/>
            <person name="Wolf Y.I."/>
            <person name="Koonin E.V."/>
            <person name="Ettema T.J."/>
        </authorList>
    </citation>
    <scope>NUCLEOTIDE SEQUENCE</scope>
</reference>
<dbReference type="InterPro" id="IPR036705">
    <property type="entry name" value="Ribosyl_crysJ1_sf"/>
</dbReference>
<accession>A0A481YZL0</accession>
<protein>
    <submittedName>
        <fullName evidence="3">ADP-ribosylglycohydrolase</fullName>
    </submittedName>
</protein>
<dbReference type="InterPro" id="IPR005502">
    <property type="entry name" value="Ribosyl_crysJ1"/>
</dbReference>
<evidence type="ECO:0000256" key="1">
    <source>
        <dbReference type="ARBA" id="ARBA00010702"/>
    </source>
</evidence>
<organism evidence="3">
    <name type="scientific">Mimivirus LCMiAC01</name>
    <dbReference type="NCBI Taxonomy" id="2506608"/>
    <lineage>
        <taxon>Viruses</taxon>
        <taxon>Varidnaviria</taxon>
        <taxon>Bamfordvirae</taxon>
        <taxon>Nucleocytoviricota</taxon>
        <taxon>Megaviricetes</taxon>
        <taxon>Imitervirales</taxon>
        <taxon>Mimiviridae</taxon>
        <taxon>Klosneuvirinae</taxon>
    </lineage>
</organism>
<evidence type="ECO:0000256" key="2">
    <source>
        <dbReference type="ARBA" id="ARBA00022801"/>
    </source>
</evidence>
<gene>
    <name evidence="3" type="ORF">LCMiAC01_00150</name>
</gene>
<sequence>MEKRYIACMVLHALGDTIGYKNSEWEFQNVVGIENRIMEKLYEYIDLGGINYVPDKDWLVSDDTIMHMKNAYGLLEDFTSVNGLSKHLMKHYIDAYNQFYKETLELRYPGKALMDGIERLIKGGNWDDMPYNFYAGGSGASMRNSCIGLAFHGKESREKLIQYAIETSRITHNSVIGYLGGMVSALFAAYAIENIDIKKWPHMLLELFNNETIDKIIARSGRDIQEYSDQHHIFVEKWRKYVQDKFDDHGEPIARRSHKNLIYRAKYYGDNYTMKKKGKYLGEVYIGAGGDDSVIIAYDCLLDSRDRWEKLVVYSGLHSGDTDTTCCIAASWYGAIYGFGQVPEKVMKYLEYKKELIRLGKELYKKYYRSKPLQGITTSKK</sequence>
<dbReference type="GO" id="GO:0016787">
    <property type="term" value="F:hydrolase activity"/>
    <property type="evidence" value="ECO:0007669"/>
    <property type="project" value="UniProtKB-KW"/>
</dbReference>